<organism evidence="1 2">
    <name type="scientific">Trichoderma arundinaceum</name>
    <dbReference type="NCBI Taxonomy" id="490622"/>
    <lineage>
        <taxon>Eukaryota</taxon>
        <taxon>Fungi</taxon>
        <taxon>Dikarya</taxon>
        <taxon>Ascomycota</taxon>
        <taxon>Pezizomycotina</taxon>
        <taxon>Sordariomycetes</taxon>
        <taxon>Hypocreomycetidae</taxon>
        <taxon>Hypocreales</taxon>
        <taxon>Hypocreaceae</taxon>
        <taxon>Trichoderma</taxon>
    </lineage>
</organism>
<dbReference type="SUPFAM" id="SSF51197">
    <property type="entry name" value="Clavaminate synthase-like"/>
    <property type="match status" value="1"/>
</dbReference>
<protein>
    <recommendedName>
        <fullName evidence="3">Phytanoyl-dioxygenase</fullName>
    </recommendedName>
</protein>
<evidence type="ECO:0000313" key="2">
    <source>
        <dbReference type="Proteomes" id="UP000266272"/>
    </source>
</evidence>
<reference evidence="1 2" key="1">
    <citation type="journal article" date="2018" name="PLoS Pathog.">
        <title>Evolution of structural diversity of trichothecenes, a family of toxins produced by plant pathogenic and entomopathogenic fungi.</title>
        <authorList>
            <person name="Proctor R.H."/>
            <person name="McCormick S.P."/>
            <person name="Kim H.S."/>
            <person name="Cardoza R.E."/>
            <person name="Stanley A.M."/>
            <person name="Lindo L."/>
            <person name="Kelly A."/>
            <person name="Brown D.W."/>
            <person name="Lee T."/>
            <person name="Vaughan M.M."/>
            <person name="Alexander N.J."/>
            <person name="Busman M."/>
            <person name="Gutierrez S."/>
        </authorList>
    </citation>
    <scope>NUCLEOTIDE SEQUENCE [LARGE SCALE GENOMIC DNA]</scope>
    <source>
        <strain evidence="1 2">IBT 40837</strain>
    </source>
</reference>
<name>A0A395NWU8_TRIAR</name>
<sequence length="348" mass="39898">MAIKQYQFLTPEQIEHFMAYGWVSIPEAFTAEQAENWTKDLWTRLGYEKNDPSTWVLEKINMPALNFIDVRELAPKAWGAICELSGGEDRVADISRHWGDNFIVNFGKEKLKGRIIGPRDLDNWHVDGDNFIHYLDSPNQGLLVIPCITDIFENGGATYICPDGIAVVARYLHDNPEGVTPYMARRGEEKKWHEFQWFCDQIKNPEKCNLFQQMTGKCGDVVLMHPLMMHSASRNSLHTPRIITNPFVCLKEPFNFNRQDPSEYSLIERKTLKELGVEALPDWEIKGKRETLTPGREAIHERMKELELRRLAGENVGPVADSGVEVHREIVKGLVWKKPDPKITAQSA</sequence>
<evidence type="ECO:0000313" key="1">
    <source>
        <dbReference type="EMBL" id="RFU80570.1"/>
    </source>
</evidence>
<dbReference type="EMBL" id="PXOA01000105">
    <property type="protein sequence ID" value="RFU80570.1"/>
    <property type="molecule type" value="Genomic_DNA"/>
</dbReference>
<keyword evidence="2" id="KW-1185">Reference proteome</keyword>
<dbReference type="OrthoDB" id="4664297at2759"/>
<comment type="caution">
    <text evidence="1">The sequence shown here is derived from an EMBL/GenBank/DDBJ whole genome shotgun (WGS) entry which is preliminary data.</text>
</comment>
<evidence type="ECO:0008006" key="3">
    <source>
        <dbReference type="Google" id="ProtNLM"/>
    </source>
</evidence>
<dbReference type="Proteomes" id="UP000266272">
    <property type="component" value="Unassembled WGS sequence"/>
</dbReference>
<proteinExistence type="predicted"/>
<dbReference type="AlphaFoldDB" id="A0A395NWU8"/>
<dbReference type="Gene3D" id="2.60.120.620">
    <property type="entry name" value="q2cbj1_9rhob like domain"/>
    <property type="match status" value="1"/>
</dbReference>
<accession>A0A395NWU8</accession>
<gene>
    <name evidence="1" type="ORF">TARUN_1689</name>
</gene>